<dbReference type="Proteomes" id="UP000818029">
    <property type="component" value="Chromosome A03"/>
</dbReference>
<evidence type="ECO:0000313" key="4">
    <source>
        <dbReference type="RefSeq" id="XP_016667294.1"/>
    </source>
</evidence>
<dbReference type="Pfam" id="PF13961">
    <property type="entry name" value="DUF4219"/>
    <property type="match status" value="1"/>
</dbReference>
<sequence>MSSSRFSPAPPPIFNIEGYHIWVVKMKTYLQAFDLWEVFNSDVKPAPLRANPTMAQIRQHADERTKRQKAMSCIQNRTERIRQQQLLNLKRDFENLKMKEKEIVKQYSDRIMDVVNSIRLLGEQFSEARIVEKVISTLPKRYEAKISSLEDLRDLSSISLTKLINVLYAQEQRKASRLEEHQEGAFQAKSRPASNSSAYKGKKTRKDKPRADGARRYPPYPHCRRLSHLGEVCWFRPDVQCKICKKSGHAEKVCRNKGKQRPNQTQQPRAEAQVAEDDINQEE</sequence>
<dbReference type="PaxDb" id="3635-A0A1U8HVC2"/>
<reference evidence="4" key="2">
    <citation type="submission" date="2025-08" db="UniProtKB">
        <authorList>
            <consortium name="RefSeq"/>
        </authorList>
    </citation>
    <scope>IDENTIFICATION</scope>
</reference>
<proteinExistence type="predicted"/>
<evidence type="ECO:0000313" key="3">
    <source>
        <dbReference type="Proteomes" id="UP000818029"/>
    </source>
</evidence>
<protein>
    <recommendedName>
        <fullName evidence="2">DUF4219 domain-containing protein</fullName>
    </recommendedName>
</protein>
<dbReference type="PANTHER" id="PTHR35317:SF31">
    <property type="entry name" value="DUF4219 DOMAIN-CONTAINING PROTEIN"/>
    <property type="match status" value="1"/>
</dbReference>
<dbReference type="PANTHER" id="PTHR35317">
    <property type="entry name" value="OS04G0629600 PROTEIN"/>
    <property type="match status" value="1"/>
</dbReference>
<dbReference type="Pfam" id="PF14223">
    <property type="entry name" value="Retrotran_gag_2"/>
    <property type="match status" value="1"/>
</dbReference>
<feature type="region of interest" description="Disordered" evidence="1">
    <location>
        <begin position="178"/>
        <end position="221"/>
    </location>
</feature>
<name>A0A1U8HVC2_GOSHI</name>
<feature type="region of interest" description="Disordered" evidence="1">
    <location>
        <begin position="252"/>
        <end position="283"/>
    </location>
</feature>
<organism evidence="3 4">
    <name type="scientific">Gossypium hirsutum</name>
    <name type="common">Upland cotton</name>
    <name type="synonym">Gossypium mexicanum</name>
    <dbReference type="NCBI Taxonomy" id="3635"/>
    <lineage>
        <taxon>Eukaryota</taxon>
        <taxon>Viridiplantae</taxon>
        <taxon>Streptophyta</taxon>
        <taxon>Embryophyta</taxon>
        <taxon>Tracheophyta</taxon>
        <taxon>Spermatophyta</taxon>
        <taxon>Magnoliopsida</taxon>
        <taxon>eudicotyledons</taxon>
        <taxon>Gunneridae</taxon>
        <taxon>Pentapetalae</taxon>
        <taxon>rosids</taxon>
        <taxon>malvids</taxon>
        <taxon>Malvales</taxon>
        <taxon>Malvaceae</taxon>
        <taxon>Malvoideae</taxon>
        <taxon>Gossypium</taxon>
    </lineage>
</organism>
<gene>
    <name evidence="4" type="primary">LOC107887549</name>
</gene>
<feature type="compositionally biased region" description="Acidic residues" evidence="1">
    <location>
        <begin position="274"/>
        <end position="283"/>
    </location>
</feature>
<evidence type="ECO:0000256" key="1">
    <source>
        <dbReference type="SAM" id="MobiDB-lite"/>
    </source>
</evidence>
<dbReference type="RefSeq" id="XP_016667294.1">
    <property type="nucleotide sequence ID" value="XM_016811805.1"/>
</dbReference>
<dbReference type="InterPro" id="IPR025314">
    <property type="entry name" value="DUF4219"/>
</dbReference>
<reference evidence="3" key="1">
    <citation type="journal article" date="2020" name="Nat. Genet.">
        <title>Genomic diversifications of five Gossypium allopolyploid species and their impact on cotton improvement.</title>
        <authorList>
            <person name="Chen Z.J."/>
            <person name="Sreedasyam A."/>
            <person name="Ando A."/>
            <person name="Song Q."/>
            <person name="De Santiago L.M."/>
            <person name="Hulse-Kemp A.M."/>
            <person name="Ding M."/>
            <person name="Ye W."/>
            <person name="Kirkbride R.C."/>
            <person name="Jenkins J."/>
            <person name="Plott C."/>
            <person name="Lovell J."/>
            <person name="Lin Y.M."/>
            <person name="Vaughn R."/>
            <person name="Liu B."/>
            <person name="Simpson S."/>
            <person name="Scheffler B.E."/>
            <person name="Wen L."/>
            <person name="Saski C.A."/>
            <person name="Grover C.E."/>
            <person name="Hu G."/>
            <person name="Conover J.L."/>
            <person name="Carlson J.W."/>
            <person name="Shu S."/>
            <person name="Boston L.B."/>
            <person name="Williams M."/>
            <person name="Peterson D.G."/>
            <person name="McGee K."/>
            <person name="Jones D.C."/>
            <person name="Wendel J.F."/>
            <person name="Stelly D.M."/>
            <person name="Grimwood J."/>
            <person name="Schmutz J."/>
        </authorList>
    </citation>
    <scope>NUCLEOTIDE SEQUENCE [LARGE SCALE GENOMIC DNA]</scope>
    <source>
        <strain evidence="3">cv. TM-1</strain>
    </source>
</reference>
<dbReference type="GeneID" id="107887549"/>
<feature type="domain" description="DUF4219" evidence="2">
    <location>
        <begin position="17"/>
        <end position="38"/>
    </location>
</feature>
<keyword evidence="3" id="KW-1185">Reference proteome</keyword>
<accession>A0A1U8HVC2</accession>
<dbReference type="KEGG" id="ghi:107887549"/>
<dbReference type="AlphaFoldDB" id="A0A1U8HVC2"/>
<evidence type="ECO:0000259" key="2">
    <source>
        <dbReference type="Pfam" id="PF13961"/>
    </source>
</evidence>